<dbReference type="InterPro" id="IPR045274">
    <property type="entry name" value="WAK-like"/>
</dbReference>
<keyword evidence="3" id="KW-0675">Receptor</keyword>
<dbReference type="PANTHER" id="PTHR27005">
    <property type="entry name" value="WALL-ASSOCIATED RECEPTOR KINASE-LIKE 21"/>
    <property type="match status" value="1"/>
</dbReference>
<keyword evidence="3" id="KW-0808">Transferase</keyword>
<evidence type="ECO:0000313" key="3">
    <source>
        <dbReference type="EMBL" id="RVX17797.1"/>
    </source>
</evidence>
<dbReference type="PANTHER" id="PTHR27005:SF283">
    <property type="entry name" value="OS02G0633066 PROTEIN"/>
    <property type="match status" value="1"/>
</dbReference>
<dbReference type="EMBL" id="QGNW01000012">
    <property type="protein sequence ID" value="RVX17797.1"/>
    <property type="molecule type" value="Genomic_DNA"/>
</dbReference>
<dbReference type="AlphaFoldDB" id="A0A438K9E5"/>
<evidence type="ECO:0000256" key="1">
    <source>
        <dbReference type="ARBA" id="ARBA00022741"/>
    </source>
</evidence>
<keyword evidence="2" id="KW-0067">ATP-binding</keyword>
<evidence type="ECO:0000313" key="4">
    <source>
        <dbReference type="Proteomes" id="UP000288805"/>
    </source>
</evidence>
<organism evidence="3 4">
    <name type="scientific">Vitis vinifera</name>
    <name type="common">Grape</name>
    <dbReference type="NCBI Taxonomy" id="29760"/>
    <lineage>
        <taxon>Eukaryota</taxon>
        <taxon>Viridiplantae</taxon>
        <taxon>Streptophyta</taxon>
        <taxon>Embryophyta</taxon>
        <taxon>Tracheophyta</taxon>
        <taxon>Spermatophyta</taxon>
        <taxon>Magnoliopsida</taxon>
        <taxon>eudicotyledons</taxon>
        <taxon>Gunneridae</taxon>
        <taxon>Pentapetalae</taxon>
        <taxon>rosids</taxon>
        <taxon>Vitales</taxon>
        <taxon>Vitaceae</taxon>
        <taxon>Viteae</taxon>
        <taxon>Vitis</taxon>
    </lineage>
</organism>
<keyword evidence="3" id="KW-0418">Kinase</keyword>
<protein>
    <submittedName>
        <fullName evidence="3">Wall-associated receptor kinase 3</fullName>
    </submittedName>
</protein>
<dbReference type="Gene3D" id="1.10.510.10">
    <property type="entry name" value="Transferase(Phosphotransferase) domain 1"/>
    <property type="match status" value="1"/>
</dbReference>
<reference evidence="3 4" key="1">
    <citation type="journal article" date="2018" name="PLoS Genet.">
        <title>Population sequencing reveals clonal diversity and ancestral inbreeding in the grapevine cultivar Chardonnay.</title>
        <authorList>
            <person name="Roach M.J."/>
            <person name="Johnson D.L."/>
            <person name="Bohlmann J."/>
            <person name="van Vuuren H.J."/>
            <person name="Jones S.J."/>
            <person name="Pretorius I.S."/>
            <person name="Schmidt S.A."/>
            <person name="Borneman A.R."/>
        </authorList>
    </citation>
    <scope>NUCLEOTIDE SEQUENCE [LARGE SCALE GENOMIC DNA]</scope>
    <source>
        <strain evidence="4">cv. Chardonnay</strain>
        <tissue evidence="3">Leaf</tissue>
    </source>
</reference>
<accession>A0A438K9E5</accession>
<evidence type="ECO:0000256" key="2">
    <source>
        <dbReference type="ARBA" id="ARBA00022840"/>
    </source>
</evidence>
<dbReference type="Proteomes" id="UP000288805">
    <property type="component" value="Unassembled WGS sequence"/>
</dbReference>
<dbReference type="GO" id="GO:0007166">
    <property type="term" value="P:cell surface receptor signaling pathway"/>
    <property type="evidence" value="ECO:0007669"/>
    <property type="project" value="InterPro"/>
</dbReference>
<comment type="caution">
    <text evidence="3">The sequence shown here is derived from an EMBL/GenBank/DDBJ whole genome shotgun (WGS) entry which is preliminary data.</text>
</comment>
<name>A0A438K9E5_VITVI</name>
<sequence length="102" mass="11522">MYFVSSMKDNHLFEILDDKVSNEGNAKNLKEVAILAKRRLMVKGYERPTMNEVVMELEGLRILETHPWVKGDSNPEETQCLIGQPQDAYEGDNISNIIGAIA</sequence>
<gene>
    <name evidence="3" type="primary">WAK3_5</name>
    <name evidence="3" type="ORF">CK203_004189</name>
</gene>
<proteinExistence type="predicted"/>
<keyword evidence="1" id="KW-0547">Nucleotide-binding</keyword>
<dbReference type="GO" id="GO:0016301">
    <property type="term" value="F:kinase activity"/>
    <property type="evidence" value="ECO:0007669"/>
    <property type="project" value="UniProtKB-KW"/>
</dbReference>
<dbReference type="GO" id="GO:0005524">
    <property type="term" value="F:ATP binding"/>
    <property type="evidence" value="ECO:0007669"/>
    <property type="project" value="UniProtKB-KW"/>
</dbReference>